<organism evidence="3 4">
    <name type="scientific">Nocardioides psychrotolerans</name>
    <dbReference type="NCBI Taxonomy" id="1005945"/>
    <lineage>
        <taxon>Bacteria</taxon>
        <taxon>Bacillati</taxon>
        <taxon>Actinomycetota</taxon>
        <taxon>Actinomycetes</taxon>
        <taxon>Propionibacteriales</taxon>
        <taxon>Nocardioidaceae</taxon>
        <taxon>Nocardioides</taxon>
    </lineage>
</organism>
<dbReference type="InterPro" id="IPR029069">
    <property type="entry name" value="HotDog_dom_sf"/>
</dbReference>
<evidence type="ECO:0000313" key="3">
    <source>
        <dbReference type="EMBL" id="SFI49093.1"/>
    </source>
</evidence>
<dbReference type="PANTHER" id="PTHR31793:SF27">
    <property type="entry name" value="NOVEL THIOESTERASE SUPERFAMILY DOMAIN AND SAPOSIN A-TYPE DOMAIN CONTAINING PROTEIN (0610012H03RIK)"/>
    <property type="match status" value="1"/>
</dbReference>
<sequence length="143" mass="15153">MAVSDIPTLDHFPAHAQDKLRYGDTDRQGHVNNAVFSSLLETGRVEVLHGSAGPLADAGSSFVIARLVLQFVGELQWPGTVDIGTRVARVGRSSVTMEQAIFQDGRCCATGESVIVQVDDATRTSKALSVAAVMRLKALTTSG</sequence>
<dbReference type="CDD" id="cd00586">
    <property type="entry name" value="4HBT"/>
    <property type="match status" value="1"/>
</dbReference>
<dbReference type="Pfam" id="PF13279">
    <property type="entry name" value="4HBT_2"/>
    <property type="match status" value="1"/>
</dbReference>
<dbReference type="EMBL" id="FOQG01000009">
    <property type="protein sequence ID" value="SFI49093.1"/>
    <property type="molecule type" value="Genomic_DNA"/>
</dbReference>
<comment type="similarity">
    <text evidence="1">Belongs to the 4-hydroxybenzoyl-CoA thioesterase family.</text>
</comment>
<evidence type="ECO:0000313" key="4">
    <source>
        <dbReference type="Proteomes" id="UP000198649"/>
    </source>
</evidence>
<dbReference type="AlphaFoldDB" id="A0A1I3IMU7"/>
<dbReference type="PANTHER" id="PTHR31793">
    <property type="entry name" value="4-HYDROXYBENZOYL-COA THIOESTERASE FAMILY MEMBER"/>
    <property type="match status" value="1"/>
</dbReference>
<protein>
    <submittedName>
        <fullName evidence="3">Acyl-CoA thioester hydrolase</fullName>
    </submittedName>
</protein>
<keyword evidence="4" id="KW-1185">Reference proteome</keyword>
<evidence type="ECO:0000256" key="1">
    <source>
        <dbReference type="ARBA" id="ARBA00005953"/>
    </source>
</evidence>
<dbReference type="STRING" id="1005945.SAMN05216561_10979"/>
<proteinExistence type="inferred from homology"/>
<keyword evidence="2 3" id="KW-0378">Hydrolase</keyword>
<reference evidence="3 4" key="1">
    <citation type="submission" date="2016-10" db="EMBL/GenBank/DDBJ databases">
        <authorList>
            <person name="de Groot N.N."/>
        </authorList>
    </citation>
    <scope>NUCLEOTIDE SEQUENCE [LARGE SCALE GENOMIC DNA]</scope>
    <source>
        <strain evidence="3 4">CGMCC 1.11156</strain>
    </source>
</reference>
<accession>A0A1I3IMU7</accession>
<dbReference type="Proteomes" id="UP000198649">
    <property type="component" value="Unassembled WGS sequence"/>
</dbReference>
<dbReference type="InterPro" id="IPR050563">
    <property type="entry name" value="4-hydroxybenzoyl-CoA_TE"/>
</dbReference>
<gene>
    <name evidence="3" type="ORF">SAMN05216561_10979</name>
</gene>
<dbReference type="Gene3D" id="3.10.129.10">
    <property type="entry name" value="Hotdog Thioesterase"/>
    <property type="match status" value="1"/>
</dbReference>
<evidence type="ECO:0000256" key="2">
    <source>
        <dbReference type="ARBA" id="ARBA00022801"/>
    </source>
</evidence>
<name>A0A1I3IMU7_9ACTN</name>
<dbReference type="GO" id="GO:0047617">
    <property type="term" value="F:fatty acyl-CoA hydrolase activity"/>
    <property type="evidence" value="ECO:0007669"/>
    <property type="project" value="TreeGrafter"/>
</dbReference>
<dbReference type="SUPFAM" id="SSF54637">
    <property type="entry name" value="Thioesterase/thiol ester dehydrase-isomerase"/>
    <property type="match status" value="1"/>
</dbReference>